<protein>
    <submittedName>
        <fullName evidence="7">Arylsulfatase</fullName>
    </submittedName>
</protein>
<accession>A0AAU9D035</accession>
<dbReference type="PANTHER" id="PTHR42693">
    <property type="entry name" value="ARYLSULFATASE FAMILY MEMBER"/>
    <property type="match status" value="1"/>
</dbReference>
<evidence type="ECO:0000256" key="2">
    <source>
        <dbReference type="ARBA" id="ARBA00022723"/>
    </source>
</evidence>
<name>A0AAU9D035_9BACT</name>
<evidence type="ECO:0000256" key="3">
    <source>
        <dbReference type="ARBA" id="ARBA00022801"/>
    </source>
</evidence>
<sequence>MAHLTKNISKKLLGLTAGAMTLLPGSGQAGDNPKAKKGKDKDLPNIIYVLADDLGIGDVSCFYDKGKIKTPHLDRMAAEGMRFTDAHTSSSVCTPTRYGILTGRYNWRSTLKKSVLGGYSPALIPEDRSTVASMLSDAGYNTSYIGKWHLGWGWQKGADGKVDFSKPITDSPNERGFDYAYGHCGSLDMAPYVYVENGKSTMVPTKTTVNKGGSAWWRKGLTADDFVHEQVTPNFFARAINKVKEQANGDKPFFIYLPLPSPHTPVLPIKEFQGKSGLNPYADFVMQVDDHMGKLLQTLKDVGIEDNTLIIFTSDNGCSPAAKMNELQDKGHYPSAQFRGHKADIFEGGHRVPFIVKWPARIKGGQVSDKTICTTDFMATCADIVGHKLKDNEGEDSYSMIPLLKRPNSKKFKRDYTIHHSIAGRFAIRQGDWKLAMCKGSGGWSAPRPPRKGKPAPEGWDEMPDFQLYNLKDDPGEKNNLFEKEPEKARELKALLMKCIDDGRSTPGAKQSNDVSPKGWPQLDDLRTAM</sequence>
<keyword evidence="3" id="KW-0378">Hydrolase</keyword>
<evidence type="ECO:0000259" key="6">
    <source>
        <dbReference type="Pfam" id="PF00884"/>
    </source>
</evidence>
<feature type="domain" description="Sulfatase N-terminal" evidence="6">
    <location>
        <begin position="44"/>
        <end position="386"/>
    </location>
</feature>
<gene>
    <name evidence="7" type="ORF">FUAX_49740</name>
</gene>
<comment type="similarity">
    <text evidence="1">Belongs to the sulfatase family.</text>
</comment>
<dbReference type="InterPro" id="IPR024607">
    <property type="entry name" value="Sulfatase_CS"/>
</dbReference>
<dbReference type="RefSeq" id="WP_338395861.1">
    <property type="nucleotide sequence ID" value="NZ_AP025319.1"/>
</dbReference>
<evidence type="ECO:0000313" key="8">
    <source>
        <dbReference type="Proteomes" id="UP001348817"/>
    </source>
</evidence>
<keyword evidence="7" id="KW-0614">Plasmid</keyword>
<dbReference type="InterPro" id="IPR050738">
    <property type="entry name" value="Sulfatase"/>
</dbReference>
<feature type="region of interest" description="Disordered" evidence="5">
    <location>
        <begin position="440"/>
        <end position="463"/>
    </location>
</feature>
<evidence type="ECO:0000313" key="7">
    <source>
        <dbReference type="EMBL" id="BDD12542.1"/>
    </source>
</evidence>
<dbReference type="PROSITE" id="PS00523">
    <property type="entry name" value="SULFATASE_1"/>
    <property type="match status" value="1"/>
</dbReference>
<dbReference type="EMBL" id="AP025319">
    <property type="protein sequence ID" value="BDD12542.1"/>
    <property type="molecule type" value="Genomic_DNA"/>
</dbReference>
<keyword evidence="8" id="KW-1185">Reference proteome</keyword>
<dbReference type="InterPro" id="IPR000917">
    <property type="entry name" value="Sulfatase_N"/>
</dbReference>
<keyword evidence="2" id="KW-0479">Metal-binding</keyword>
<feature type="region of interest" description="Disordered" evidence="5">
    <location>
        <begin position="502"/>
        <end position="530"/>
    </location>
</feature>
<keyword evidence="4" id="KW-0106">Calcium</keyword>
<dbReference type="Proteomes" id="UP001348817">
    <property type="component" value="Plasmid pFA5"/>
</dbReference>
<dbReference type="PROSITE" id="PS00149">
    <property type="entry name" value="SULFATASE_2"/>
    <property type="match status" value="1"/>
</dbReference>
<dbReference type="AlphaFoldDB" id="A0AAU9D035"/>
<reference evidence="7 8" key="1">
    <citation type="submission" date="2021-12" db="EMBL/GenBank/DDBJ databases">
        <title>Genome sequencing of bacteria with rrn-lacking chromosome and rrn-plasmid.</title>
        <authorList>
            <person name="Anda M."/>
            <person name="Iwasaki W."/>
        </authorList>
    </citation>
    <scope>NUCLEOTIDE SEQUENCE [LARGE SCALE GENOMIC DNA]</scope>
    <source>
        <strain evidence="7 8">DSM 100852</strain>
        <plasmid evidence="7 8">pFA5</plasmid>
    </source>
</reference>
<organism evidence="7 8">
    <name type="scientific">Fulvitalea axinellae</name>
    <dbReference type="NCBI Taxonomy" id="1182444"/>
    <lineage>
        <taxon>Bacteria</taxon>
        <taxon>Pseudomonadati</taxon>
        <taxon>Bacteroidota</taxon>
        <taxon>Cytophagia</taxon>
        <taxon>Cytophagales</taxon>
        <taxon>Persicobacteraceae</taxon>
        <taxon>Fulvitalea</taxon>
    </lineage>
</organism>
<dbReference type="Gene3D" id="3.30.1120.10">
    <property type="match status" value="1"/>
</dbReference>
<evidence type="ECO:0000256" key="4">
    <source>
        <dbReference type="ARBA" id="ARBA00022837"/>
    </source>
</evidence>
<evidence type="ECO:0000256" key="1">
    <source>
        <dbReference type="ARBA" id="ARBA00008779"/>
    </source>
</evidence>
<dbReference type="Pfam" id="PF00884">
    <property type="entry name" value="Sulfatase"/>
    <property type="match status" value="1"/>
</dbReference>
<dbReference type="GO" id="GO:0046872">
    <property type="term" value="F:metal ion binding"/>
    <property type="evidence" value="ECO:0007669"/>
    <property type="project" value="UniProtKB-KW"/>
</dbReference>
<dbReference type="SUPFAM" id="SSF53649">
    <property type="entry name" value="Alkaline phosphatase-like"/>
    <property type="match status" value="1"/>
</dbReference>
<dbReference type="GO" id="GO:0004065">
    <property type="term" value="F:arylsulfatase activity"/>
    <property type="evidence" value="ECO:0007669"/>
    <property type="project" value="TreeGrafter"/>
</dbReference>
<geneLocation type="plasmid" evidence="7 8">
    <name>pFA5</name>
</geneLocation>
<dbReference type="CDD" id="cd16143">
    <property type="entry name" value="ARS_like"/>
    <property type="match status" value="1"/>
</dbReference>
<dbReference type="PANTHER" id="PTHR42693:SF53">
    <property type="entry name" value="ENDO-4-O-SULFATASE"/>
    <property type="match status" value="1"/>
</dbReference>
<evidence type="ECO:0000256" key="5">
    <source>
        <dbReference type="SAM" id="MobiDB-lite"/>
    </source>
</evidence>
<dbReference type="InterPro" id="IPR017850">
    <property type="entry name" value="Alkaline_phosphatase_core_sf"/>
</dbReference>
<dbReference type="KEGG" id="fax:FUAX_49740"/>
<proteinExistence type="inferred from homology"/>
<dbReference type="Gene3D" id="3.40.720.10">
    <property type="entry name" value="Alkaline Phosphatase, subunit A"/>
    <property type="match status" value="1"/>
</dbReference>